<sequence length="80" mass="8443">MTNEQKGLAALGGIVAIGVGFFVAKRVRGGSGPRTWSCQCGKTYEVQGLDRHRVYSVPQEGPVVGRECVDCGAPLPTGHE</sequence>
<name>A0ABT4RSM6_9ACTN</name>
<evidence type="ECO:0000256" key="1">
    <source>
        <dbReference type="SAM" id="Phobius"/>
    </source>
</evidence>
<feature type="transmembrane region" description="Helical" evidence="1">
    <location>
        <begin position="6"/>
        <end position="24"/>
    </location>
</feature>
<comment type="caution">
    <text evidence="2">The sequence shown here is derived from an EMBL/GenBank/DDBJ whole genome shotgun (WGS) entry which is preliminary data.</text>
</comment>
<keyword evidence="1" id="KW-1133">Transmembrane helix</keyword>
<keyword evidence="1" id="KW-0472">Membrane</keyword>
<accession>A0ABT4RSM6</accession>
<reference evidence="2" key="1">
    <citation type="submission" date="2022-10" db="EMBL/GenBank/DDBJ databases">
        <title>The WGS of Solirubrobacter sp. CPCC 204708.</title>
        <authorList>
            <person name="Jiang Z."/>
        </authorList>
    </citation>
    <scope>NUCLEOTIDE SEQUENCE</scope>
    <source>
        <strain evidence="2">CPCC 204708</strain>
    </source>
</reference>
<protein>
    <submittedName>
        <fullName evidence="2">Uncharacterized protein</fullName>
    </submittedName>
</protein>
<gene>
    <name evidence="2" type="ORF">OJ962_29150</name>
</gene>
<keyword evidence="1" id="KW-0812">Transmembrane</keyword>
<dbReference type="Proteomes" id="UP001147700">
    <property type="component" value="Unassembled WGS sequence"/>
</dbReference>
<keyword evidence="3" id="KW-1185">Reference proteome</keyword>
<organism evidence="2 3">
    <name type="scientific">Solirubrobacter deserti</name>
    <dbReference type="NCBI Taxonomy" id="2282478"/>
    <lineage>
        <taxon>Bacteria</taxon>
        <taxon>Bacillati</taxon>
        <taxon>Actinomycetota</taxon>
        <taxon>Thermoleophilia</taxon>
        <taxon>Solirubrobacterales</taxon>
        <taxon>Solirubrobacteraceae</taxon>
        <taxon>Solirubrobacter</taxon>
    </lineage>
</organism>
<evidence type="ECO:0000313" key="3">
    <source>
        <dbReference type="Proteomes" id="UP001147700"/>
    </source>
</evidence>
<evidence type="ECO:0000313" key="2">
    <source>
        <dbReference type="EMBL" id="MDA0141596.1"/>
    </source>
</evidence>
<dbReference type="RefSeq" id="WP_202953539.1">
    <property type="nucleotide sequence ID" value="NZ_JAPCID010000060.1"/>
</dbReference>
<proteinExistence type="predicted"/>
<dbReference type="EMBL" id="JAPCID010000060">
    <property type="protein sequence ID" value="MDA0141596.1"/>
    <property type="molecule type" value="Genomic_DNA"/>
</dbReference>